<name>A0ABV6LAJ1_9SPHI</name>
<proteinExistence type="predicted"/>
<reference evidence="2 3" key="1">
    <citation type="submission" date="2024-09" db="EMBL/GenBank/DDBJ databases">
        <authorList>
            <person name="Sun Q."/>
            <person name="Mori K."/>
        </authorList>
    </citation>
    <scope>NUCLEOTIDE SEQUENCE [LARGE SCALE GENOMIC DNA]</scope>
    <source>
        <strain evidence="2 3">NCAIM B.02415</strain>
    </source>
</reference>
<comment type="caution">
    <text evidence="2">The sequence shown here is derived from an EMBL/GenBank/DDBJ whole genome shotgun (WGS) entry which is preliminary data.</text>
</comment>
<feature type="transmembrane region" description="Helical" evidence="1">
    <location>
        <begin position="36"/>
        <end position="56"/>
    </location>
</feature>
<dbReference type="EMBL" id="JBHLTS010000060">
    <property type="protein sequence ID" value="MFC0516482.1"/>
    <property type="molecule type" value="Genomic_DNA"/>
</dbReference>
<keyword evidence="1" id="KW-1133">Transmembrane helix</keyword>
<organism evidence="2 3">
    <name type="scientific">Mucilaginibacter angelicae</name>
    <dbReference type="NCBI Taxonomy" id="869718"/>
    <lineage>
        <taxon>Bacteria</taxon>
        <taxon>Pseudomonadati</taxon>
        <taxon>Bacteroidota</taxon>
        <taxon>Sphingobacteriia</taxon>
        <taxon>Sphingobacteriales</taxon>
        <taxon>Sphingobacteriaceae</taxon>
        <taxon>Mucilaginibacter</taxon>
    </lineage>
</organism>
<keyword evidence="1" id="KW-0812">Transmembrane</keyword>
<feature type="transmembrane region" description="Helical" evidence="1">
    <location>
        <begin position="7"/>
        <end position="24"/>
    </location>
</feature>
<gene>
    <name evidence="2" type="ORF">ACFFGT_19900</name>
</gene>
<protein>
    <submittedName>
        <fullName evidence="2">Uncharacterized protein</fullName>
    </submittedName>
</protein>
<keyword evidence="3" id="KW-1185">Reference proteome</keyword>
<keyword evidence="1" id="KW-0472">Membrane</keyword>
<dbReference type="Proteomes" id="UP001589828">
    <property type="component" value="Unassembled WGS sequence"/>
</dbReference>
<sequence>MEKRETSILYLVLGLYTLMISWYYNHSVILLIIHYIFWPVYLIYELLIGHLAHGMWKTIPLSYFK</sequence>
<evidence type="ECO:0000256" key="1">
    <source>
        <dbReference type="SAM" id="Phobius"/>
    </source>
</evidence>
<evidence type="ECO:0000313" key="3">
    <source>
        <dbReference type="Proteomes" id="UP001589828"/>
    </source>
</evidence>
<dbReference type="RefSeq" id="WP_377024263.1">
    <property type="nucleotide sequence ID" value="NZ_JBHLTS010000060.1"/>
</dbReference>
<evidence type="ECO:0000313" key="2">
    <source>
        <dbReference type="EMBL" id="MFC0516482.1"/>
    </source>
</evidence>
<accession>A0ABV6LAJ1</accession>